<accession>A0A8H3FCT1</accession>
<gene>
    <name evidence="1" type="ORF">ALECFALPRED_001253</name>
</gene>
<evidence type="ECO:0000313" key="2">
    <source>
        <dbReference type="Proteomes" id="UP000664203"/>
    </source>
</evidence>
<sequence>MPDAALCYMNDVYMMQHWIIQGDKYMTDDRETWSEIKQHKKVQKSILESLVAAHSGGSINNYSADSLTLEGFNETSKFFNDSDSSNVKASVDAMVLPYRFAVPNTDLLLRLGFGLRRRLNPGHMRVLLVVAEDYVDQAIEEAGPAGGDDLFPVDDDGFQDFHKSLGDGMILHVWNEAGQLFTLQQLKQILMGLRLYLIDGQRFYETRFKFWNGPVLPEILTTTLGGGELISEKVETGRVTSD</sequence>
<protein>
    <submittedName>
        <fullName evidence="1">Uncharacterized protein</fullName>
    </submittedName>
</protein>
<dbReference type="AlphaFoldDB" id="A0A8H3FCT1"/>
<comment type="caution">
    <text evidence="1">The sequence shown here is derived from an EMBL/GenBank/DDBJ whole genome shotgun (WGS) entry which is preliminary data.</text>
</comment>
<dbReference type="Proteomes" id="UP000664203">
    <property type="component" value="Unassembled WGS sequence"/>
</dbReference>
<evidence type="ECO:0000313" key="1">
    <source>
        <dbReference type="EMBL" id="CAF9919663.1"/>
    </source>
</evidence>
<reference evidence="1" key="1">
    <citation type="submission" date="2021-03" db="EMBL/GenBank/DDBJ databases">
        <authorList>
            <person name="Tagirdzhanova G."/>
        </authorList>
    </citation>
    <scope>NUCLEOTIDE SEQUENCE</scope>
</reference>
<organism evidence="1 2">
    <name type="scientific">Alectoria fallacina</name>
    <dbReference type="NCBI Taxonomy" id="1903189"/>
    <lineage>
        <taxon>Eukaryota</taxon>
        <taxon>Fungi</taxon>
        <taxon>Dikarya</taxon>
        <taxon>Ascomycota</taxon>
        <taxon>Pezizomycotina</taxon>
        <taxon>Lecanoromycetes</taxon>
        <taxon>OSLEUM clade</taxon>
        <taxon>Lecanoromycetidae</taxon>
        <taxon>Lecanorales</taxon>
        <taxon>Lecanorineae</taxon>
        <taxon>Parmeliaceae</taxon>
        <taxon>Alectoria</taxon>
    </lineage>
</organism>
<proteinExistence type="predicted"/>
<dbReference type="EMBL" id="CAJPDR010000127">
    <property type="protein sequence ID" value="CAF9919663.1"/>
    <property type="molecule type" value="Genomic_DNA"/>
</dbReference>
<dbReference type="OrthoDB" id="5428864at2759"/>
<name>A0A8H3FCT1_9LECA</name>
<keyword evidence="2" id="KW-1185">Reference proteome</keyword>